<sequence>MVEPDCTVELNGDSVLNGAYTTPSHELMRLQEPPAATIKRLRPKYTIKDNTLNGQTSAALAQVFYNRQRTSRFIVIENGIIEAWRNESMVQNLRSMAVFARGEGRTPILTGLSRFALHVDPDPGYNMTQTMIDQRDAFDAQIKAMAAQEGIAFAEFGAAPFSGASDLLDTVHPTKAYSDRLVARLVLTLDALAPECK</sequence>
<organism evidence="1">
    <name type="scientific">Variovorax sp. HH01</name>
    <dbReference type="NCBI Taxonomy" id="1084736"/>
    <lineage>
        <taxon>Bacteria</taxon>
        <taxon>Pseudomonadati</taxon>
        <taxon>Pseudomonadota</taxon>
        <taxon>Betaproteobacteria</taxon>
        <taxon>Burkholderiales</taxon>
        <taxon>Comamonadaceae</taxon>
        <taxon>Variovorax</taxon>
    </lineage>
</organism>
<protein>
    <recommendedName>
        <fullName evidence="2">SGNH hydrolase-type esterase domain-containing protein</fullName>
    </recommendedName>
</protein>
<name>I3PCM9_9BURK</name>
<evidence type="ECO:0000313" key="1">
    <source>
        <dbReference type="EMBL" id="AER23936.1"/>
    </source>
</evidence>
<dbReference type="SUPFAM" id="SSF52266">
    <property type="entry name" value="SGNH hydrolase"/>
    <property type="match status" value="1"/>
</dbReference>
<gene>
    <name evidence="1" type="ORF">var059</name>
</gene>
<dbReference type="EMBL" id="JN646852">
    <property type="protein sequence ID" value="AER23936.1"/>
    <property type="molecule type" value="Genomic_DNA"/>
</dbReference>
<accession>I3PCM9</accession>
<reference evidence="1" key="1">
    <citation type="submission" date="2011-09" db="EMBL/GenBank/DDBJ databases">
        <title>A novel amdA gene encoded by the newly isolated Variovorax sp. HH01 strain defines a novel class of cofactor-less aryl malonic acid decarboxylase.</title>
        <authorList>
            <person name="Horn S."/>
            <person name="Maimanakos J."/>
            <person name="Streit W.R."/>
        </authorList>
    </citation>
    <scope>NUCLEOTIDE SEQUENCE</scope>
    <source>
        <strain evidence="1">HH01</strain>
    </source>
</reference>
<dbReference type="GO" id="GO:0016788">
    <property type="term" value="F:hydrolase activity, acting on ester bonds"/>
    <property type="evidence" value="ECO:0007669"/>
    <property type="project" value="UniProtKB-ARBA"/>
</dbReference>
<dbReference type="InterPro" id="IPR036514">
    <property type="entry name" value="SGNH_hydro_sf"/>
</dbReference>
<dbReference type="AlphaFoldDB" id="I3PCM9"/>
<evidence type="ECO:0008006" key="2">
    <source>
        <dbReference type="Google" id="ProtNLM"/>
    </source>
</evidence>
<dbReference type="Gene3D" id="3.40.50.1110">
    <property type="entry name" value="SGNH hydrolase"/>
    <property type="match status" value="1"/>
</dbReference>
<proteinExistence type="predicted"/>